<dbReference type="EMBL" id="CDMN01000051">
    <property type="protein sequence ID" value="CRF44688.1"/>
    <property type="molecule type" value="Genomic_DNA"/>
</dbReference>
<dbReference type="EMBL" id="CDMG01000009">
    <property type="protein sequence ID" value="CRF53089.1"/>
    <property type="molecule type" value="Genomic_DNA"/>
</dbReference>
<dbReference type="Proteomes" id="UP000038622">
    <property type="component" value="Unassembled WGS sequence"/>
</dbReference>
<protein>
    <submittedName>
        <fullName evidence="4">Uncharacterized protein</fullName>
    </submittedName>
</protein>
<keyword evidence="5" id="KW-1185">Reference proteome</keyword>
<dbReference type="Proteomes" id="UP000045175">
    <property type="component" value="Unassembled WGS sequence"/>
</dbReference>
<reference evidence="4" key="1">
    <citation type="submission" date="2014-12" db="EMBL/GenBank/DDBJ databases">
        <title>Whole genome sequences of four Staphylococcus schleiferi canine isolates.</title>
        <authorList>
            <person name="Misic A.M."/>
            <person name="Cain C."/>
            <person name="Morris D.O."/>
            <person name="Rankin S."/>
            <person name="Beiting D."/>
        </authorList>
    </citation>
    <scope>NUCLEOTIDE SEQUENCE</scope>
    <source>
        <strain evidence="1">ASB11</strain>
        <strain evidence="2">ASB13</strain>
        <strain evidence="4">ASB7</strain>
        <strain evidence="3">ASB9</strain>
    </source>
</reference>
<evidence type="ECO:0000313" key="7">
    <source>
        <dbReference type="Proteomes" id="UP000043437"/>
    </source>
</evidence>
<gene>
    <name evidence="1" type="ORF">HAL011_08420</name>
    <name evidence="2" type="ORF">HAL013_02280</name>
    <name evidence="4" type="ORF">HAL07_15540</name>
    <name evidence="3" type="ORF">HAL09_12890</name>
</gene>
<reference evidence="5" key="2">
    <citation type="submission" date="2014-12" db="EMBL/GenBank/DDBJ databases">
        <authorList>
            <person name="Smet A."/>
        </authorList>
    </citation>
    <scope>NUCLEOTIDE SEQUENCE [LARGE SCALE GENOMIC DNA]</scope>
</reference>
<evidence type="ECO:0000313" key="4">
    <source>
        <dbReference type="EMBL" id="CRF53089.1"/>
    </source>
</evidence>
<sequence>MLFISIGAGVIRVEPRELALWCFEPFVFLLGQRPYQWL</sequence>
<reference evidence="6 7" key="3">
    <citation type="submission" date="2014-12" db="EMBL/GenBank/DDBJ databases">
        <authorList>
            <person name="Jaenicke S."/>
        </authorList>
    </citation>
    <scope>NUCLEOTIDE SEQUENCE [LARGE SCALE GENOMIC DNA]</scope>
</reference>
<dbReference type="EMBL" id="CDML01000026">
    <property type="protein sequence ID" value="CRF41065.1"/>
    <property type="molecule type" value="Genomic_DNA"/>
</dbReference>
<accession>A0A0K2Y5G8</accession>
<organism evidence="4 7">
    <name type="scientific">Helicobacter ailurogastricus</name>
    <dbReference type="NCBI Taxonomy" id="1578720"/>
    <lineage>
        <taxon>Bacteria</taxon>
        <taxon>Pseudomonadati</taxon>
        <taxon>Campylobacterota</taxon>
        <taxon>Epsilonproteobacteria</taxon>
        <taxon>Campylobacterales</taxon>
        <taxon>Helicobacteraceae</taxon>
        <taxon>Helicobacter</taxon>
    </lineage>
</organism>
<name>A0A0K2Y5G8_9HELI</name>
<dbReference type="Proteomes" id="UP000041394">
    <property type="component" value="Unassembled WGS sequence"/>
</dbReference>
<evidence type="ECO:0000313" key="3">
    <source>
        <dbReference type="EMBL" id="CRF44688.1"/>
    </source>
</evidence>
<dbReference type="AlphaFoldDB" id="A0A0K2Y5G8"/>
<evidence type="ECO:0000313" key="5">
    <source>
        <dbReference type="Proteomes" id="UP000038622"/>
    </source>
</evidence>
<evidence type="ECO:0000313" key="6">
    <source>
        <dbReference type="Proteomes" id="UP000041394"/>
    </source>
</evidence>
<proteinExistence type="predicted"/>
<dbReference type="Proteomes" id="UP000043437">
    <property type="component" value="Unassembled WGS sequence"/>
</dbReference>
<evidence type="ECO:0000313" key="2">
    <source>
        <dbReference type="EMBL" id="CRF42074.1"/>
    </source>
</evidence>
<evidence type="ECO:0000313" key="1">
    <source>
        <dbReference type="EMBL" id="CRF41065.1"/>
    </source>
</evidence>
<dbReference type="EMBL" id="CDMH01000011">
    <property type="protein sequence ID" value="CRF42074.1"/>
    <property type="molecule type" value="Genomic_DNA"/>
</dbReference>